<accession>A0ABQ9DGK8</accession>
<evidence type="ECO:0000313" key="1">
    <source>
        <dbReference type="EMBL" id="KAJ7418268.1"/>
    </source>
</evidence>
<sequence>MNGVSCVSARQSELDSGSKSNVTFPKCNDVNFYGLFLAIEVFHGCHWNIGWMGTLSLSSFFAIKSEQFCGFTPRIVHSVLDPKILEAGHIFKPFLRKCGECKLAGFGGEILLTGNTEI</sequence>
<comment type="caution">
    <text evidence="1">The sequence shown here is derived from an EMBL/GenBank/DDBJ whole genome shotgun (WGS) entry which is preliminary data.</text>
</comment>
<gene>
    <name evidence="1" type="ORF">WISP_59917</name>
</gene>
<proteinExistence type="predicted"/>
<keyword evidence="2" id="KW-1185">Reference proteome</keyword>
<dbReference type="EMBL" id="WHWB01033682">
    <property type="protein sequence ID" value="KAJ7418268.1"/>
    <property type="molecule type" value="Genomic_DNA"/>
</dbReference>
<protein>
    <submittedName>
        <fullName evidence="1">Uncharacterized protein</fullName>
    </submittedName>
</protein>
<evidence type="ECO:0000313" key="2">
    <source>
        <dbReference type="Proteomes" id="UP001145742"/>
    </source>
</evidence>
<reference evidence="1" key="1">
    <citation type="submission" date="2019-10" db="EMBL/GenBank/DDBJ databases">
        <authorList>
            <person name="Soares A.E.R."/>
            <person name="Aleixo A."/>
            <person name="Schneider P."/>
            <person name="Miyaki C.Y."/>
            <person name="Schneider M.P."/>
            <person name="Mello C."/>
            <person name="Vasconcelos A.T.R."/>
        </authorList>
    </citation>
    <scope>NUCLEOTIDE SEQUENCE</scope>
    <source>
        <tissue evidence="1">Muscle</tissue>
    </source>
</reference>
<dbReference type="Proteomes" id="UP001145742">
    <property type="component" value="Unassembled WGS sequence"/>
</dbReference>
<organism evidence="1 2">
    <name type="scientific">Willisornis vidua</name>
    <name type="common">Xingu scale-backed antbird</name>
    <dbReference type="NCBI Taxonomy" id="1566151"/>
    <lineage>
        <taxon>Eukaryota</taxon>
        <taxon>Metazoa</taxon>
        <taxon>Chordata</taxon>
        <taxon>Craniata</taxon>
        <taxon>Vertebrata</taxon>
        <taxon>Euteleostomi</taxon>
        <taxon>Archelosauria</taxon>
        <taxon>Archosauria</taxon>
        <taxon>Dinosauria</taxon>
        <taxon>Saurischia</taxon>
        <taxon>Theropoda</taxon>
        <taxon>Coelurosauria</taxon>
        <taxon>Aves</taxon>
        <taxon>Neognathae</taxon>
        <taxon>Neoaves</taxon>
        <taxon>Telluraves</taxon>
        <taxon>Australaves</taxon>
        <taxon>Passeriformes</taxon>
        <taxon>Thamnophilidae</taxon>
        <taxon>Willisornis</taxon>
    </lineage>
</organism>
<name>A0ABQ9DGK8_9PASS</name>